<dbReference type="Proteomes" id="UP000636709">
    <property type="component" value="Unassembled WGS sequence"/>
</dbReference>
<dbReference type="PANTHER" id="PTHR33116">
    <property type="entry name" value="REVERSE TRANSCRIPTASE ZINC-BINDING DOMAIN-CONTAINING PROTEIN-RELATED-RELATED"/>
    <property type="match status" value="1"/>
</dbReference>
<evidence type="ECO:0000259" key="1">
    <source>
        <dbReference type="Pfam" id="PF13966"/>
    </source>
</evidence>
<keyword evidence="3" id="KW-1185">Reference proteome</keyword>
<accession>A0A835AEI2</accession>
<dbReference type="PANTHER" id="PTHR33116:SF87">
    <property type="entry name" value="OS01G0158850 PROTEIN"/>
    <property type="match status" value="1"/>
</dbReference>
<reference evidence="2" key="1">
    <citation type="submission" date="2020-07" db="EMBL/GenBank/DDBJ databases">
        <title>Genome sequence and genetic diversity analysis of an under-domesticated orphan crop, white fonio (Digitaria exilis).</title>
        <authorList>
            <person name="Bennetzen J.L."/>
            <person name="Chen S."/>
            <person name="Ma X."/>
            <person name="Wang X."/>
            <person name="Yssel A.E.J."/>
            <person name="Chaluvadi S.R."/>
            <person name="Johnson M."/>
            <person name="Gangashetty P."/>
            <person name="Hamidou F."/>
            <person name="Sanogo M.D."/>
            <person name="Zwaenepoel A."/>
            <person name="Wallace J."/>
            <person name="Van De Peer Y."/>
            <person name="Van Deynze A."/>
        </authorList>
    </citation>
    <scope>NUCLEOTIDE SEQUENCE</scope>
    <source>
        <tissue evidence="2">Leaves</tissue>
    </source>
</reference>
<dbReference type="OrthoDB" id="693418at2759"/>
<dbReference type="Pfam" id="PF13966">
    <property type="entry name" value="zf-RVT"/>
    <property type="match status" value="1"/>
</dbReference>
<sequence>MLTVLKPPKEVTEDLDRNRKRFIWAGDKEISGGKCKVNWTRTTLPKENGGLGILNLDKFARALRIRWLWHEWVLPNKAWVGSETPCDEKDRLLFAACTRIQVGNGQRIKFWTDAWAQGRRLKDFAPNLYARTKGKNKTLAQALHRSNWIRNLNYRHGFNRALLHEYFALWDQANQVELHPSQEDSITWKLTENGNYSTASAYKAQFFGVTKNPAIASIWKSWAPSKCKFFAWIIVQNRVWSSDRLVARGWDHSPTCPLCRCAMETAHHLLAECRLTRRIWTLVSSWIAQPDLHRERWPQSITTIQWWSNITSTPNIPRNASRSLTLLVIWEMWKERNARVFRQYGRPATEIVDSIKGEALLWIKAGDTALANLLVRE</sequence>
<dbReference type="InterPro" id="IPR026960">
    <property type="entry name" value="RVT-Znf"/>
</dbReference>
<feature type="domain" description="Reverse transcriptase zinc-binding" evidence="1">
    <location>
        <begin position="196"/>
        <end position="280"/>
    </location>
</feature>
<comment type="caution">
    <text evidence="2">The sequence shown here is derived from an EMBL/GenBank/DDBJ whole genome shotgun (WGS) entry which is preliminary data.</text>
</comment>
<gene>
    <name evidence="2" type="ORF">HU200_057085</name>
</gene>
<dbReference type="EMBL" id="JACEFO010002415">
    <property type="protein sequence ID" value="KAF8661241.1"/>
    <property type="molecule type" value="Genomic_DNA"/>
</dbReference>
<evidence type="ECO:0000313" key="2">
    <source>
        <dbReference type="EMBL" id="KAF8661241.1"/>
    </source>
</evidence>
<organism evidence="2 3">
    <name type="scientific">Digitaria exilis</name>
    <dbReference type="NCBI Taxonomy" id="1010633"/>
    <lineage>
        <taxon>Eukaryota</taxon>
        <taxon>Viridiplantae</taxon>
        <taxon>Streptophyta</taxon>
        <taxon>Embryophyta</taxon>
        <taxon>Tracheophyta</taxon>
        <taxon>Spermatophyta</taxon>
        <taxon>Magnoliopsida</taxon>
        <taxon>Liliopsida</taxon>
        <taxon>Poales</taxon>
        <taxon>Poaceae</taxon>
        <taxon>PACMAD clade</taxon>
        <taxon>Panicoideae</taxon>
        <taxon>Panicodae</taxon>
        <taxon>Paniceae</taxon>
        <taxon>Anthephorinae</taxon>
        <taxon>Digitaria</taxon>
    </lineage>
</organism>
<name>A0A835AEI2_9POAL</name>
<protein>
    <recommendedName>
        <fullName evidence="1">Reverse transcriptase zinc-binding domain-containing protein</fullName>
    </recommendedName>
</protein>
<evidence type="ECO:0000313" key="3">
    <source>
        <dbReference type="Proteomes" id="UP000636709"/>
    </source>
</evidence>
<proteinExistence type="predicted"/>
<dbReference type="AlphaFoldDB" id="A0A835AEI2"/>